<feature type="coiled-coil region" evidence="3">
    <location>
        <begin position="444"/>
        <end position="481"/>
    </location>
</feature>
<dbReference type="Gene3D" id="2.60.120.200">
    <property type="match status" value="1"/>
</dbReference>
<evidence type="ECO:0000256" key="4">
    <source>
        <dbReference type="SAM" id="Phobius"/>
    </source>
</evidence>
<feature type="domain" description="Galectin" evidence="6">
    <location>
        <begin position="137"/>
        <end position="267"/>
    </location>
</feature>
<feature type="signal peptide" evidence="5">
    <location>
        <begin position="1"/>
        <end position="20"/>
    </location>
</feature>
<keyword evidence="4" id="KW-0812">Transmembrane</keyword>
<accession>A0A1I7WLP7</accession>
<dbReference type="GO" id="GO:0030246">
    <property type="term" value="F:carbohydrate binding"/>
    <property type="evidence" value="ECO:0007669"/>
    <property type="project" value="UniProtKB-UniRule"/>
</dbReference>
<dbReference type="PANTHER" id="PTHR11346:SF171">
    <property type="entry name" value="GALECTIN"/>
    <property type="match status" value="1"/>
</dbReference>
<sequence>MKGLSRLCIAILLLISKSLSTDIRTKAFCEYSGIITNTDILPTLTDCSTLRGNIRIRGNVDEEELTTAFSNTYHFQSVVQIIGCITIEKTMLKKINFLRGDHALRIVRNRFLESIKLHERVIFDVETTNYNSYPSPFTIHLSNNITDGYGLIVKGWTLSNPENLIIELYNRDFYDSERPLHISVRFRNSLIVVNSMIDSKWGTEENKPCTVKLGESFDIRILIIKSGFEIYVDQKKIMDFAHRLPHTVISSAIVRGELLYLERLYWALPTYETIYDDGKHLLLIRKNKELREKRITPEWLSNVSQSLDPGGYVNDKFLNDLESDCTVIDGDLIISNLKNAGLEIWGNKYMSLLGLSNLSRVEVPPEAEYSIIIENNDNLKLSEQERVKLESLGNGRAMINVTMSTDEREEKTMASNSEGFPYVAVAAVVLLSLFPFTVGAIIVYLRLKKAKKEQENEHKRVKELAQELEINQRKMDRMEDEKRNQGKLLHHYAAKHEERETSEIVDEMLNSGQSAKPFVT</sequence>
<evidence type="ECO:0000256" key="2">
    <source>
        <dbReference type="RuleBase" id="RU102079"/>
    </source>
</evidence>
<protein>
    <recommendedName>
        <fullName evidence="2">Galectin</fullName>
    </recommendedName>
</protein>
<feature type="transmembrane region" description="Helical" evidence="4">
    <location>
        <begin position="420"/>
        <end position="445"/>
    </location>
</feature>
<dbReference type="InterPro" id="IPR013320">
    <property type="entry name" value="ConA-like_dom_sf"/>
</dbReference>
<dbReference type="InterPro" id="IPR044156">
    <property type="entry name" value="Galectin-like"/>
</dbReference>
<evidence type="ECO:0000256" key="5">
    <source>
        <dbReference type="SAM" id="SignalP"/>
    </source>
</evidence>
<evidence type="ECO:0000256" key="1">
    <source>
        <dbReference type="ARBA" id="ARBA00022734"/>
    </source>
</evidence>
<dbReference type="AlphaFoldDB" id="A0A1I7WLP7"/>
<proteinExistence type="predicted"/>
<keyword evidence="1 2" id="KW-0430">Lectin</keyword>
<dbReference type="CDD" id="cd00070">
    <property type="entry name" value="GLECT"/>
    <property type="match status" value="1"/>
</dbReference>
<evidence type="ECO:0000259" key="6">
    <source>
        <dbReference type="PROSITE" id="PS51304"/>
    </source>
</evidence>
<dbReference type="GO" id="GO:0016936">
    <property type="term" value="F:galactoside binding"/>
    <property type="evidence" value="ECO:0007669"/>
    <property type="project" value="TreeGrafter"/>
</dbReference>
<dbReference type="SMART" id="SM00276">
    <property type="entry name" value="GLECT"/>
    <property type="match status" value="1"/>
</dbReference>
<dbReference type="Proteomes" id="UP000095283">
    <property type="component" value="Unplaced"/>
</dbReference>
<dbReference type="PANTHER" id="PTHR11346">
    <property type="entry name" value="GALECTIN"/>
    <property type="match status" value="1"/>
</dbReference>
<keyword evidence="4" id="KW-0472">Membrane</keyword>
<dbReference type="InterPro" id="IPR001079">
    <property type="entry name" value="Galectin_CRD"/>
</dbReference>
<keyword evidence="3" id="KW-0175">Coiled coil</keyword>
<keyword evidence="7" id="KW-1185">Reference proteome</keyword>
<reference evidence="8" key="1">
    <citation type="submission" date="2016-11" db="UniProtKB">
        <authorList>
            <consortium name="WormBaseParasite"/>
        </authorList>
    </citation>
    <scope>IDENTIFICATION</scope>
</reference>
<keyword evidence="5" id="KW-0732">Signal</keyword>
<dbReference type="SMART" id="SM00908">
    <property type="entry name" value="Gal-bind_lectin"/>
    <property type="match status" value="1"/>
</dbReference>
<feature type="chain" id="PRO_5009310727" description="Galectin" evidence="5">
    <location>
        <begin position="21"/>
        <end position="520"/>
    </location>
</feature>
<evidence type="ECO:0000313" key="8">
    <source>
        <dbReference type="WBParaSite" id="Hba_06063"/>
    </source>
</evidence>
<name>A0A1I7WLP7_HETBA</name>
<dbReference type="SUPFAM" id="SSF52058">
    <property type="entry name" value="L domain-like"/>
    <property type="match status" value="2"/>
</dbReference>
<evidence type="ECO:0000313" key="7">
    <source>
        <dbReference type="Proteomes" id="UP000095283"/>
    </source>
</evidence>
<organism evidence="7 8">
    <name type="scientific">Heterorhabditis bacteriophora</name>
    <name type="common">Entomopathogenic nematode worm</name>
    <dbReference type="NCBI Taxonomy" id="37862"/>
    <lineage>
        <taxon>Eukaryota</taxon>
        <taxon>Metazoa</taxon>
        <taxon>Ecdysozoa</taxon>
        <taxon>Nematoda</taxon>
        <taxon>Chromadorea</taxon>
        <taxon>Rhabditida</taxon>
        <taxon>Rhabditina</taxon>
        <taxon>Rhabditomorpha</taxon>
        <taxon>Strongyloidea</taxon>
        <taxon>Heterorhabditidae</taxon>
        <taxon>Heterorhabditis</taxon>
    </lineage>
</organism>
<dbReference type="PROSITE" id="PS51304">
    <property type="entry name" value="GALECTIN"/>
    <property type="match status" value="1"/>
</dbReference>
<keyword evidence="4" id="KW-1133">Transmembrane helix</keyword>
<dbReference type="Pfam" id="PF00337">
    <property type="entry name" value="Gal-bind_lectin"/>
    <property type="match status" value="1"/>
</dbReference>
<dbReference type="SUPFAM" id="SSF49899">
    <property type="entry name" value="Concanavalin A-like lectins/glucanases"/>
    <property type="match status" value="1"/>
</dbReference>
<evidence type="ECO:0000256" key="3">
    <source>
        <dbReference type="SAM" id="Coils"/>
    </source>
</evidence>
<dbReference type="WBParaSite" id="Hba_06063">
    <property type="protein sequence ID" value="Hba_06063"/>
    <property type="gene ID" value="Hba_06063"/>
</dbReference>